<evidence type="ECO:0000256" key="1">
    <source>
        <dbReference type="SAM" id="Phobius"/>
    </source>
</evidence>
<name>A0A444VVW0_9FLAO</name>
<dbReference type="Pfam" id="PF00535">
    <property type="entry name" value="Glycos_transf_2"/>
    <property type="match status" value="1"/>
</dbReference>
<dbReference type="PANTHER" id="PTHR22916:SF3">
    <property type="entry name" value="UDP-GLCNAC:BETAGAL BETA-1,3-N-ACETYLGLUCOSAMINYLTRANSFERASE-LIKE PROTEIN 1"/>
    <property type="match status" value="1"/>
</dbReference>
<protein>
    <submittedName>
        <fullName evidence="3">Glycosyl transferase</fullName>
    </submittedName>
</protein>
<dbReference type="EMBL" id="JUIV01000012">
    <property type="protein sequence ID" value="RYJ37852.1"/>
    <property type="molecule type" value="Genomic_DNA"/>
</dbReference>
<feature type="transmembrane region" description="Helical" evidence="1">
    <location>
        <begin position="227"/>
        <end position="250"/>
    </location>
</feature>
<dbReference type="Gene3D" id="3.90.550.10">
    <property type="entry name" value="Spore Coat Polysaccharide Biosynthesis Protein SpsA, Chain A"/>
    <property type="match status" value="1"/>
</dbReference>
<sequence length="268" mass="30947">MDKISIIIPMFNSEKTIHKCMTSILEQTYDGIMEVIVVNDGSTDKSKEIVEDFIINNKSKISFNLINKSNEGVSSARNVGLMASSGGWIALLDSDDRWLPNKIENQIKILKENLNIDFLGCSRNNETLKILGKKINTLHKVNVKELLIKMYPQTSTVIFKRILFELYGGYNEKMTHAEDGELWVRYCANSSFYYSPQSLVVTGEGKPSFGHSGLSANLKKMHMGNMYILKQALINKLINVWSFLLFWFYYQIKYFRRIILTKIKFYDF</sequence>
<dbReference type="InterPro" id="IPR001173">
    <property type="entry name" value="Glyco_trans_2-like"/>
</dbReference>
<accession>A0A444VVW0</accession>
<evidence type="ECO:0000313" key="3">
    <source>
        <dbReference type="EMBL" id="RYJ37852.1"/>
    </source>
</evidence>
<keyword evidence="1" id="KW-1133">Transmembrane helix</keyword>
<reference evidence="3 4" key="1">
    <citation type="submission" date="2014-12" db="EMBL/GenBank/DDBJ databases">
        <title>Genome sequence of Flavobacterium anhuiense RCM74.</title>
        <authorList>
            <person name="Kim J.F."/>
            <person name="Song J.Y."/>
            <person name="Kwak M.-J."/>
            <person name="Lee S.-W."/>
        </authorList>
    </citation>
    <scope>NUCLEOTIDE SEQUENCE [LARGE SCALE GENOMIC DNA]</scope>
    <source>
        <strain evidence="3 4">RCM74</strain>
    </source>
</reference>
<dbReference type="Proteomes" id="UP000290433">
    <property type="component" value="Unassembled WGS sequence"/>
</dbReference>
<proteinExistence type="predicted"/>
<dbReference type="GO" id="GO:0016758">
    <property type="term" value="F:hexosyltransferase activity"/>
    <property type="evidence" value="ECO:0007669"/>
    <property type="project" value="UniProtKB-ARBA"/>
</dbReference>
<dbReference type="RefSeq" id="WP_129747937.1">
    <property type="nucleotide sequence ID" value="NZ_JUIV01000012.1"/>
</dbReference>
<evidence type="ECO:0000259" key="2">
    <source>
        <dbReference type="Pfam" id="PF00535"/>
    </source>
</evidence>
<keyword evidence="1" id="KW-0472">Membrane</keyword>
<dbReference type="CDD" id="cd00761">
    <property type="entry name" value="Glyco_tranf_GTA_type"/>
    <property type="match status" value="1"/>
</dbReference>
<keyword evidence="1" id="KW-0812">Transmembrane</keyword>
<evidence type="ECO:0000313" key="4">
    <source>
        <dbReference type="Proteomes" id="UP000290433"/>
    </source>
</evidence>
<keyword evidence="3" id="KW-0808">Transferase</keyword>
<comment type="caution">
    <text evidence="3">The sequence shown here is derived from an EMBL/GenBank/DDBJ whole genome shotgun (WGS) entry which is preliminary data.</text>
</comment>
<gene>
    <name evidence="3" type="ORF">NU08_3066</name>
</gene>
<dbReference type="SUPFAM" id="SSF53448">
    <property type="entry name" value="Nucleotide-diphospho-sugar transferases"/>
    <property type="match status" value="1"/>
</dbReference>
<feature type="domain" description="Glycosyltransferase 2-like" evidence="2">
    <location>
        <begin position="5"/>
        <end position="122"/>
    </location>
</feature>
<dbReference type="InterPro" id="IPR029044">
    <property type="entry name" value="Nucleotide-diphossugar_trans"/>
</dbReference>
<dbReference type="AlphaFoldDB" id="A0A444VVW0"/>
<organism evidence="3 4">
    <name type="scientific">Flavobacterium anhuiense</name>
    <dbReference type="NCBI Taxonomy" id="459526"/>
    <lineage>
        <taxon>Bacteria</taxon>
        <taxon>Pseudomonadati</taxon>
        <taxon>Bacteroidota</taxon>
        <taxon>Flavobacteriia</taxon>
        <taxon>Flavobacteriales</taxon>
        <taxon>Flavobacteriaceae</taxon>
        <taxon>Flavobacterium</taxon>
    </lineage>
</organism>
<dbReference type="OrthoDB" id="597270at2"/>
<dbReference type="PANTHER" id="PTHR22916">
    <property type="entry name" value="GLYCOSYLTRANSFERASE"/>
    <property type="match status" value="1"/>
</dbReference>